<evidence type="ECO:0000256" key="7">
    <source>
        <dbReference type="RuleBase" id="RU000304"/>
    </source>
</evidence>
<comment type="catalytic activity">
    <reaction evidence="8">
        <text>L-threonyl-[protein] + ATP = O-phospho-L-threonyl-[protein] + ADP + H(+)</text>
        <dbReference type="Rhea" id="RHEA:46608"/>
        <dbReference type="Rhea" id="RHEA-COMP:11060"/>
        <dbReference type="Rhea" id="RHEA-COMP:11605"/>
        <dbReference type="ChEBI" id="CHEBI:15378"/>
        <dbReference type="ChEBI" id="CHEBI:30013"/>
        <dbReference type="ChEBI" id="CHEBI:30616"/>
        <dbReference type="ChEBI" id="CHEBI:61977"/>
        <dbReference type="ChEBI" id="CHEBI:456216"/>
        <dbReference type="EC" id="2.7.11.24"/>
    </reaction>
</comment>
<keyword evidence="1 7" id="KW-0723">Serine/threonine-protein kinase</keyword>
<evidence type="ECO:0000259" key="9">
    <source>
        <dbReference type="PROSITE" id="PS50011"/>
    </source>
</evidence>
<dbReference type="GO" id="GO:0005524">
    <property type="term" value="F:ATP binding"/>
    <property type="evidence" value="ECO:0007669"/>
    <property type="project" value="UniProtKB-UniRule"/>
</dbReference>
<dbReference type="AlphaFoldDB" id="A0A9W6ZHN7"/>
<dbReference type="Gene3D" id="1.10.510.10">
    <property type="entry name" value="Transferase(Phosphotransferase) domain 1"/>
    <property type="match status" value="1"/>
</dbReference>
<dbReference type="Pfam" id="PF00069">
    <property type="entry name" value="Pkinase"/>
    <property type="match status" value="1"/>
</dbReference>
<dbReference type="SMART" id="SM00220">
    <property type="entry name" value="S_TKc"/>
    <property type="match status" value="1"/>
</dbReference>
<gene>
    <name evidence="10" type="ORF">TrRE_jg733</name>
</gene>
<dbReference type="InterPro" id="IPR003527">
    <property type="entry name" value="MAP_kinase_CS"/>
</dbReference>
<keyword evidence="8" id="KW-0460">Magnesium</keyword>
<dbReference type="Gene3D" id="3.30.200.20">
    <property type="entry name" value="Phosphorylase Kinase, domain 1"/>
    <property type="match status" value="1"/>
</dbReference>
<evidence type="ECO:0000313" key="10">
    <source>
        <dbReference type="EMBL" id="GMH50739.1"/>
    </source>
</evidence>
<dbReference type="PROSITE" id="PS50011">
    <property type="entry name" value="PROTEIN_KINASE_DOM"/>
    <property type="match status" value="1"/>
</dbReference>
<evidence type="ECO:0000256" key="5">
    <source>
        <dbReference type="ARBA" id="ARBA00022840"/>
    </source>
</evidence>
<accession>A0A9W6ZHN7</accession>
<keyword evidence="2 8" id="KW-0808">Transferase</keyword>
<evidence type="ECO:0000256" key="2">
    <source>
        <dbReference type="ARBA" id="ARBA00022679"/>
    </source>
</evidence>
<proteinExistence type="inferred from homology"/>
<dbReference type="InterPro" id="IPR008271">
    <property type="entry name" value="Ser/Thr_kinase_AS"/>
</dbReference>
<dbReference type="InterPro" id="IPR011009">
    <property type="entry name" value="Kinase-like_dom_sf"/>
</dbReference>
<organism evidence="10 11">
    <name type="scientific">Triparma retinervis</name>
    <dbReference type="NCBI Taxonomy" id="2557542"/>
    <lineage>
        <taxon>Eukaryota</taxon>
        <taxon>Sar</taxon>
        <taxon>Stramenopiles</taxon>
        <taxon>Ochrophyta</taxon>
        <taxon>Bolidophyceae</taxon>
        <taxon>Parmales</taxon>
        <taxon>Triparmaceae</taxon>
        <taxon>Triparma</taxon>
    </lineage>
</organism>
<dbReference type="Proteomes" id="UP001165082">
    <property type="component" value="Unassembled WGS sequence"/>
</dbReference>
<keyword evidence="11" id="KW-1185">Reference proteome</keyword>
<dbReference type="PROSITE" id="PS00107">
    <property type="entry name" value="PROTEIN_KINASE_ATP"/>
    <property type="match status" value="1"/>
</dbReference>
<dbReference type="OrthoDB" id="192887at2759"/>
<evidence type="ECO:0000256" key="1">
    <source>
        <dbReference type="ARBA" id="ARBA00022527"/>
    </source>
</evidence>
<dbReference type="SUPFAM" id="SSF56112">
    <property type="entry name" value="Protein kinase-like (PK-like)"/>
    <property type="match status" value="1"/>
</dbReference>
<comment type="activity regulation">
    <text evidence="8">Activated by threonine and tyrosine phosphorylation.</text>
</comment>
<dbReference type="EMBL" id="BRXZ01000683">
    <property type="protein sequence ID" value="GMH50739.1"/>
    <property type="molecule type" value="Genomic_DNA"/>
</dbReference>
<evidence type="ECO:0000256" key="6">
    <source>
        <dbReference type="PROSITE-ProRule" id="PRU10141"/>
    </source>
</evidence>
<comment type="similarity">
    <text evidence="8">Belongs to the protein kinase superfamily. Ser/Thr protein kinase family. MAP kinase subfamily.</text>
</comment>
<dbReference type="InterPro" id="IPR050117">
    <property type="entry name" value="MAPK"/>
</dbReference>
<dbReference type="InterPro" id="IPR017441">
    <property type="entry name" value="Protein_kinase_ATP_BS"/>
</dbReference>
<protein>
    <recommendedName>
        <fullName evidence="8">Mitogen-activated protein kinase</fullName>
        <ecNumber evidence="8">2.7.11.24</ecNumber>
    </recommendedName>
</protein>
<feature type="binding site" evidence="6">
    <location>
        <position position="65"/>
    </location>
    <ligand>
        <name>ATP</name>
        <dbReference type="ChEBI" id="CHEBI:30616"/>
    </ligand>
</feature>
<feature type="domain" description="Protein kinase" evidence="9">
    <location>
        <begin position="33"/>
        <end position="298"/>
    </location>
</feature>
<dbReference type="InterPro" id="IPR000719">
    <property type="entry name" value="Prot_kinase_dom"/>
</dbReference>
<feature type="non-terminal residue" evidence="10">
    <location>
        <position position="1"/>
    </location>
</feature>
<comment type="caution">
    <text evidence="10">The sequence shown here is derived from an EMBL/GenBank/DDBJ whole genome shotgun (WGS) entry which is preliminary data.</text>
</comment>
<dbReference type="GO" id="GO:0004707">
    <property type="term" value="F:MAP kinase activity"/>
    <property type="evidence" value="ECO:0007669"/>
    <property type="project" value="UniProtKB-EC"/>
</dbReference>
<evidence type="ECO:0000256" key="8">
    <source>
        <dbReference type="RuleBase" id="RU361165"/>
    </source>
</evidence>
<sequence length="434" mass="49357">RTRSREQTNGAGEVRKFTVYQVLGSRFDVESRYKIVDVIGRGAYGVVCAAKDDQAEGAGGNVAIKMISDIFEHVTLTKRTLREIRLLRLLRHENLIGLRCIMRPPDAFSFSDLYIISDLMETDLSSVIKSPQHLSNDHHQFFIYQICRGMKYLHTSNVVHRDLKPRNILVNSNCDVKICDFGLARIDFPEMSWKTSVMTDYVATRWYRAPEIIVGWGNYTKAVDVWREVIQGVKKPRMQSFLLDYAERVGGFNQEDKLADFFAPHSPDPLAVDMLKQILRFDPDERPDIEELLQHPYFANLHCEEDEPCGISIPAEEFAFEEGGCNADTLRAELVEEILIYSDLGEGSVVVAEEKETFDGGVVPGAKANVEKPAWIAEIPDDDIQVIVDTIEQAARKYGGADVIEEEEKEEMAAEFHLSVDQIDEVTRWIYNRA</sequence>
<dbReference type="FunFam" id="1.10.510.10:FF:000624">
    <property type="entry name" value="Mitogen-activated protein kinase"/>
    <property type="match status" value="1"/>
</dbReference>
<reference evidence="10" key="1">
    <citation type="submission" date="2022-07" db="EMBL/GenBank/DDBJ databases">
        <title>Genome analysis of Parmales, a sister group of diatoms, reveals the evolutionary specialization of diatoms from phago-mixotrophs to photoautotrophs.</title>
        <authorList>
            <person name="Ban H."/>
            <person name="Sato S."/>
            <person name="Yoshikawa S."/>
            <person name="Kazumasa Y."/>
            <person name="Nakamura Y."/>
            <person name="Ichinomiya M."/>
            <person name="Saitoh K."/>
            <person name="Sato N."/>
            <person name="Blanc-Mathieu R."/>
            <person name="Endo H."/>
            <person name="Kuwata A."/>
            <person name="Ogata H."/>
        </authorList>
    </citation>
    <scope>NUCLEOTIDE SEQUENCE</scope>
</reference>
<evidence type="ECO:0000313" key="11">
    <source>
        <dbReference type="Proteomes" id="UP001165082"/>
    </source>
</evidence>
<name>A0A9W6ZHN7_9STRA</name>
<evidence type="ECO:0000256" key="4">
    <source>
        <dbReference type="ARBA" id="ARBA00022777"/>
    </source>
</evidence>
<keyword evidence="4 8" id="KW-0418">Kinase</keyword>
<keyword evidence="3 6" id="KW-0547">Nucleotide-binding</keyword>
<dbReference type="PROSITE" id="PS01351">
    <property type="entry name" value="MAPK"/>
    <property type="match status" value="1"/>
</dbReference>
<dbReference type="PROSITE" id="PS00108">
    <property type="entry name" value="PROTEIN_KINASE_ST"/>
    <property type="match status" value="1"/>
</dbReference>
<comment type="cofactor">
    <cofactor evidence="8">
        <name>Mg(2+)</name>
        <dbReference type="ChEBI" id="CHEBI:18420"/>
    </cofactor>
</comment>
<evidence type="ECO:0000256" key="3">
    <source>
        <dbReference type="ARBA" id="ARBA00022741"/>
    </source>
</evidence>
<dbReference type="EC" id="2.7.11.24" evidence="8"/>
<dbReference type="FunFam" id="3.30.200.20:FF:000046">
    <property type="entry name" value="Mitogen-activated protein kinase"/>
    <property type="match status" value="1"/>
</dbReference>
<dbReference type="PANTHER" id="PTHR24055">
    <property type="entry name" value="MITOGEN-ACTIVATED PROTEIN KINASE"/>
    <property type="match status" value="1"/>
</dbReference>
<keyword evidence="5 6" id="KW-0067">ATP-binding</keyword>